<dbReference type="InterPro" id="IPR010982">
    <property type="entry name" value="Lambda_DNA-bd_dom_sf"/>
</dbReference>
<keyword evidence="2" id="KW-1133">Transmembrane helix</keyword>
<gene>
    <name evidence="4" type="ORF">C2L80_04225</name>
</gene>
<proteinExistence type="predicted"/>
<dbReference type="SUPFAM" id="SSF47413">
    <property type="entry name" value="lambda repressor-like DNA-binding domains"/>
    <property type="match status" value="1"/>
</dbReference>
<comment type="caution">
    <text evidence="4">The sequence shown here is derived from an EMBL/GenBank/DDBJ whole genome shotgun (WGS) entry which is preliminary data.</text>
</comment>
<protein>
    <submittedName>
        <fullName evidence="4">XRE family transcriptional regulator</fullName>
    </submittedName>
</protein>
<feature type="transmembrane region" description="Helical" evidence="2">
    <location>
        <begin position="84"/>
        <end position="105"/>
    </location>
</feature>
<reference evidence="4 5" key="1">
    <citation type="journal article" date="2018" name="Int. J. Syst. Evol. Microbiol.">
        <title>Rubneribacter badeniensis gen. nov., sp. nov. and Enteroscipio rubneri gen. nov., sp. nov., new members of the Eggerthellaceae isolated from human faeces.</title>
        <authorList>
            <person name="Danylec N."/>
            <person name="Gobl A."/>
            <person name="Stoll D.A."/>
            <person name="Hetzer B."/>
            <person name="Kulling S.E."/>
            <person name="Huch M."/>
        </authorList>
    </citation>
    <scope>NUCLEOTIDE SEQUENCE [LARGE SCALE GENOMIC DNA]</scope>
    <source>
        <strain evidence="4 5">ResAG-85</strain>
    </source>
</reference>
<accession>A0A2K2U6P0</accession>
<dbReference type="EMBL" id="PPEL01000014">
    <property type="protein sequence ID" value="PNV65878.1"/>
    <property type="molecule type" value="Genomic_DNA"/>
</dbReference>
<keyword evidence="1" id="KW-0238">DNA-binding</keyword>
<dbReference type="CDD" id="cd00093">
    <property type="entry name" value="HTH_XRE"/>
    <property type="match status" value="1"/>
</dbReference>
<keyword evidence="2" id="KW-0472">Membrane</keyword>
<evidence type="ECO:0000313" key="5">
    <source>
        <dbReference type="Proteomes" id="UP000236488"/>
    </source>
</evidence>
<keyword evidence="2" id="KW-0812">Transmembrane</keyword>
<dbReference type="InterPro" id="IPR001387">
    <property type="entry name" value="Cro/C1-type_HTH"/>
</dbReference>
<name>A0A2K2U6P0_9ACTN</name>
<evidence type="ECO:0000256" key="1">
    <source>
        <dbReference type="ARBA" id="ARBA00023125"/>
    </source>
</evidence>
<dbReference type="PROSITE" id="PS50943">
    <property type="entry name" value="HTH_CROC1"/>
    <property type="match status" value="1"/>
</dbReference>
<dbReference type="GO" id="GO:0003677">
    <property type="term" value="F:DNA binding"/>
    <property type="evidence" value="ECO:0007669"/>
    <property type="project" value="UniProtKB-KW"/>
</dbReference>
<dbReference type="Proteomes" id="UP000236488">
    <property type="component" value="Unassembled WGS sequence"/>
</dbReference>
<dbReference type="PANTHER" id="PTHR46558:SF4">
    <property type="entry name" value="DNA-BIDING PHAGE PROTEIN"/>
    <property type="match status" value="1"/>
</dbReference>
<dbReference type="Pfam" id="PF01381">
    <property type="entry name" value="HTH_3"/>
    <property type="match status" value="1"/>
</dbReference>
<evidence type="ECO:0000259" key="3">
    <source>
        <dbReference type="PROSITE" id="PS50943"/>
    </source>
</evidence>
<organism evidence="4 5">
    <name type="scientific">Rubneribacter badeniensis</name>
    <dbReference type="NCBI Taxonomy" id="2070688"/>
    <lineage>
        <taxon>Bacteria</taxon>
        <taxon>Bacillati</taxon>
        <taxon>Actinomycetota</taxon>
        <taxon>Coriobacteriia</taxon>
        <taxon>Eggerthellales</taxon>
        <taxon>Eggerthellaceae</taxon>
        <taxon>Rubneribacter</taxon>
    </lineage>
</organism>
<dbReference type="SMART" id="SM00530">
    <property type="entry name" value="HTH_XRE"/>
    <property type="match status" value="1"/>
</dbReference>
<keyword evidence="5" id="KW-1185">Reference proteome</keyword>
<feature type="transmembrane region" description="Helical" evidence="2">
    <location>
        <begin position="261"/>
        <end position="283"/>
    </location>
</feature>
<feature type="transmembrane region" description="Helical" evidence="2">
    <location>
        <begin position="196"/>
        <end position="218"/>
    </location>
</feature>
<dbReference type="AlphaFoldDB" id="A0A2K2U6P0"/>
<feature type="transmembrane region" description="Helical" evidence="2">
    <location>
        <begin position="117"/>
        <end position="135"/>
    </location>
</feature>
<feature type="transmembrane region" description="Helical" evidence="2">
    <location>
        <begin position="315"/>
        <end position="335"/>
    </location>
</feature>
<evidence type="ECO:0000256" key="2">
    <source>
        <dbReference type="SAM" id="Phobius"/>
    </source>
</evidence>
<dbReference type="Gene3D" id="1.10.260.40">
    <property type="entry name" value="lambda repressor-like DNA-binding domains"/>
    <property type="match status" value="1"/>
</dbReference>
<feature type="transmembrane region" description="Helical" evidence="2">
    <location>
        <begin position="165"/>
        <end position="184"/>
    </location>
</feature>
<evidence type="ECO:0000313" key="4">
    <source>
        <dbReference type="EMBL" id="PNV65878.1"/>
    </source>
</evidence>
<dbReference type="RefSeq" id="WP_103262721.1">
    <property type="nucleotide sequence ID" value="NZ_PPEL01000014.1"/>
</dbReference>
<dbReference type="PANTHER" id="PTHR46558">
    <property type="entry name" value="TRACRIPTIONAL REGULATORY PROTEIN-RELATED-RELATED"/>
    <property type="match status" value="1"/>
</dbReference>
<feature type="domain" description="HTH cro/C1-type" evidence="3">
    <location>
        <begin position="7"/>
        <end position="61"/>
    </location>
</feature>
<sequence length="383" mass="41536">MSFAENLVYLRQHYGVTQEGLAEQLGVSRQTVSKWEAGTNYPEMDKLLALCDLFHVSMDDLMRGSVHIAKENDTERYDRHMNRYSASVAIGVACAIFSVSAQQVLEALGTPENLQAAALMLCVVAAVTLGIVAGLSHSEFKRRNPAIEPRYSAEVLNRFGSRYPALIAVGVALIFAGVILLVALTPENSASSADEMLESLVTAAFLLMIATAAGIITWTCMQKSKYDLSEFTYIAHRQDLGAEVPPTVATKTPRAVRAESVMGALCGVIMLLALIVFLVWGIVPLSDQMAAGGGFDKWELKDAIRSGQGGFAVSWIAFVVGGILCGIVCIVGSVLTKSKEDWVAEARKEDAWLKYACEDADANDPWVRDAEERKAGPDARPRR</sequence>